<dbReference type="Proteomes" id="UP001497453">
    <property type="component" value="Chromosome 1"/>
</dbReference>
<feature type="signal peptide" evidence="2">
    <location>
        <begin position="1"/>
        <end position="19"/>
    </location>
</feature>
<dbReference type="EMBL" id="OZ037944">
    <property type="protein sequence ID" value="CAL1696111.1"/>
    <property type="molecule type" value="Genomic_DNA"/>
</dbReference>
<organism evidence="3 4">
    <name type="scientific">Somion occarium</name>
    <dbReference type="NCBI Taxonomy" id="3059160"/>
    <lineage>
        <taxon>Eukaryota</taxon>
        <taxon>Fungi</taxon>
        <taxon>Dikarya</taxon>
        <taxon>Basidiomycota</taxon>
        <taxon>Agaricomycotina</taxon>
        <taxon>Agaricomycetes</taxon>
        <taxon>Polyporales</taxon>
        <taxon>Cerrenaceae</taxon>
        <taxon>Somion</taxon>
    </lineage>
</organism>
<sequence length="412" mass="42627">MFFATSLSAGLLLASSAFAAMHDVQVGNSNGDTVFTPEAIFADVGDQVIFHFQQKNHSVTQSSFPAPCGPVDGGFSSGFHPVPANQTDNFDTYTIVVNDTKPIWVHCEQAANTPLSHCGKGMVFAVNCGPDGAQNSFTNFKNSALAIGAQLQSAASSASSAAPTATDAPIVTGSITIPPAPTQSVVTVTVTVEASTWTTTYSSYPGSPAATPASLAGTDHKVTVGSSNGTLTYDPPSVQAAPRDTVTFEFHQKNHTVTQSTFDQPCNKKADGFDSGFMFVDANVTEFPTFTVTVNDTAPIWAYVSLIPPLYDRRVNYILLQCRQHLPDGSSHCGLGMVFAINPVESSPRNFTAFKTLAQALNGTNSTGATSTGGNSSTGGDAGNGDNSAASSVATNVALGLGSIFAVVAALL</sequence>
<evidence type="ECO:0000256" key="2">
    <source>
        <dbReference type="SAM" id="SignalP"/>
    </source>
</evidence>
<feature type="compositionally biased region" description="Low complexity" evidence="1">
    <location>
        <begin position="365"/>
        <end position="375"/>
    </location>
</feature>
<evidence type="ECO:0000313" key="3">
    <source>
        <dbReference type="EMBL" id="CAL1696111.1"/>
    </source>
</evidence>
<feature type="chain" id="PRO_5047360406" description="Cupredoxin" evidence="2">
    <location>
        <begin position="20"/>
        <end position="412"/>
    </location>
</feature>
<gene>
    <name evidence="3" type="ORF">GFSPODELE1_LOCUS1045</name>
</gene>
<evidence type="ECO:0000313" key="4">
    <source>
        <dbReference type="Proteomes" id="UP001497453"/>
    </source>
</evidence>
<dbReference type="SUPFAM" id="SSF49503">
    <property type="entry name" value="Cupredoxins"/>
    <property type="match status" value="2"/>
</dbReference>
<accession>A0ABP1CKB4</accession>
<dbReference type="PANTHER" id="PTHR34883">
    <property type="entry name" value="SERINE-RICH PROTEIN, PUTATIVE-RELATED-RELATED"/>
    <property type="match status" value="1"/>
</dbReference>
<dbReference type="InterPro" id="IPR052953">
    <property type="entry name" value="Ser-rich/MCO-related"/>
</dbReference>
<reference evidence="4" key="1">
    <citation type="submission" date="2024-04" db="EMBL/GenBank/DDBJ databases">
        <authorList>
            <person name="Shaw F."/>
            <person name="Minotto A."/>
        </authorList>
    </citation>
    <scope>NUCLEOTIDE SEQUENCE [LARGE SCALE GENOMIC DNA]</scope>
</reference>
<dbReference type="Gene3D" id="2.60.40.420">
    <property type="entry name" value="Cupredoxins - blue copper proteins"/>
    <property type="match status" value="2"/>
</dbReference>
<protein>
    <recommendedName>
        <fullName evidence="5">Cupredoxin</fullName>
    </recommendedName>
</protein>
<dbReference type="InterPro" id="IPR008972">
    <property type="entry name" value="Cupredoxin"/>
</dbReference>
<dbReference type="PANTHER" id="PTHR34883:SF15">
    <property type="entry name" value="EXTRACELLULAR SERINE-RICH PROTEIN"/>
    <property type="match status" value="1"/>
</dbReference>
<dbReference type="CDD" id="cd00920">
    <property type="entry name" value="Cupredoxin"/>
    <property type="match status" value="2"/>
</dbReference>
<feature type="region of interest" description="Disordered" evidence="1">
    <location>
        <begin position="365"/>
        <end position="387"/>
    </location>
</feature>
<evidence type="ECO:0008006" key="5">
    <source>
        <dbReference type="Google" id="ProtNLM"/>
    </source>
</evidence>
<keyword evidence="2" id="KW-0732">Signal</keyword>
<proteinExistence type="predicted"/>
<name>A0ABP1CKB4_9APHY</name>
<keyword evidence="4" id="KW-1185">Reference proteome</keyword>
<evidence type="ECO:0000256" key="1">
    <source>
        <dbReference type="SAM" id="MobiDB-lite"/>
    </source>
</evidence>